<evidence type="ECO:0000259" key="3">
    <source>
        <dbReference type="Pfam" id="PF00912"/>
    </source>
</evidence>
<feature type="transmembrane region" description="Helical" evidence="2">
    <location>
        <begin position="74"/>
        <end position="95"/>
    </location>
</feature>
<dbReference type="InterPro" id="IPR023346">
    <property type="entry name" value="Lysozyme-like_dom_sf"/>
</dbReference>
<keyword evidence="2" id="KW-0812">Transmembrane</keyword>
<dbReference type="PANTHER" id="PTHR32282">
    <property type="entry name" value="BINDING PROTEIN TRANSPEPTIDASE, PUTATIVE-RELATED"/>
    <property type="match status" value="1"/>
</dbReference>
<dbReference type="EMBL" id="JAINDJ010000004">
    <property type="protein sequence ID" value="KAG9451009.1"/>
    <property type="molecule type" value="Genomic_DNA"/>
</dbReference>
<dbReference type="AlphaFoldDB" id="A0AAV7EQY5"/>
<keyword evidence="2" id="KW-1133">Transmembrane helix</keyword>
<dbReference type="GO" id="GO:0008955">
    <property type="term" value="F:peptidoglycan glycosyltransferase activity"/>
    <property type="evidence" value="ECO:0007669"/>
    <property type="project" value="TreeGrafter"/>
</dbReference>
<comment type="caution">
    <text evidence="4">The sequence shown here is derived from an EMBL/GenBank/DDBJ whole genome shotgun (WGS) entry which is preliminary data.</text>
</comment>
<dbReference type="Proteomes" id="UP000825729">
    <property type="component" value="Unassembled WGS sequence"/>
</dbReference>
<dbReference type="InterPro" id="IPR036950">
    <property type="entry name" value="PBP_transglycosylase"/>
</dbReference>
<dbReference type="InterPro" id="IPR001264">
    <property type="entry name" value="Glyco_trans_51"/>
</dbReference>
<sequence length="383" mass="43947">MLLVAHRRSLWRLAICSSFGENKRKRMHSISGYPDKTQFLRCYSDFPTDPLISNVKPLFCSIHPPQRHARTIPFFAPTLIFFLVLFFCLSLRVLCSLLPRDLPRRWDRLFAIAEQTEALDLPSHLFQAVIASEDRRFFQHCGVDPAGICRAILSLSTHGGGSTITQQLVKNVFLSNERKISRKVVEMVLSLILERQMSKRKILCAYLGVVYWGHGIYGIESASAFYFGKRPSCISLGESALLVGILPCPEGRSPLREPNRAKRYQARTLKRMIKAGYLDTQTALMFLEQSMYLRDGRGEIHGKESGKPAKLSALKRVWDWEKESSILELKEEMEEWADMTQKKQCSNTWNSERLFLFTRAVHLLTMSIQNSLQKILINTSDKQ</sequence>
<dbReference type="PANTHER" id="PTHR32282:SF33">
    <property type="entry name" value="PEPTIDOGLYCAN GLYCOSYLTRANSFERASE"/>
    <property type="match status" value="1"/>
</dbReference>
<evidence type="ECO:0000256" key="2">
    <source>
        <dbReference type="SAM" id="Phobius"/>
    </source>
</evidence>
<keyword evidence="2" id="KW-0472">Membrane</keyword>
<feature type="domain" description="Glycosyl transferase family 51" evidence="3">
    <location>
        <begin position="117"/>
        <end position="272"/>
    </location>
</feature>
<keyword evidence="5" id="KW-1185">Reference proteome</keyword>
<dbReference type="InterPro" id="IPR050396">
    <property type="entry name" value="Glycosyltr_51/Transpeptidase"/>
</dbReference>
<proteinExistence type="predicted"/>
<evidence type="ECO:0000256" key="1">
    <source>
        <dbReference type="ARBA" id="ARBA00022679"/>
    </source>
</evidence>
<gene>
    <name evidence="4" type="ORF">H6P81_010974</name>
</gene>
<dbReference type="Gene3D" id="1.10.3810.10">
    <property type="entry name" value="Biosynthetic peptidoglycan transglycosylase-like"/>
    <property type="match status" value="1"/>
</dbReference>
<dbReference type="SUPFAM" id="SSF53955">
    <property type="entry name" value="Lysozyme-like"/>
    <property type="match status" value="1"/>
</dbReference>
<protein>
    <recommendedName>
        <fullName evidence="3">Glycosyl transferase family 51 domain-containing protein</fullName>
    </recommendedName>
</protein>
<dbReference type="Pfam" id="PF00912">
    <property type="entry name" value="Transgly"/>
    <property type="match status" value="1"/>
</dbReference>
<reference evidence="4 5" key="1">
    <citation type="submission" date="2021-07" db="EMBL/GenBank/DDBJ databases">
        <title>The Aristolochia fimbriata genome: insights into angiosperm evolution, floral development and chemical biosynthesis.</title>
        <authorList>
            <person name="Jiao Y."/>
        </authorList>
    </citation>
    <scope>NUCLEOTIDE SEQUENCE [LARGE SCALE GENOMIC DNA]</scope>
    <source>
        <strain evidence="4">IBCAS-2021</strain>
        <tissue evidence="4">Leaf</tissue>
    </source>
</reference>
<keyword evidence="1" id="KW-0808">Transferase</keyword>
<organism evidence="4 5">
    <name type="scientific">Aristolochia fimbriata</name>
    <name type="common">White veined hardy Dutchman's pipe vine</name>
    <dbReference type="NCBI Taxonomy" id="158543"/>
    <lineage>
        <taxon>Eukaryota</taxon>
        <taxon>Viridiplantae</taxon>
        <taxon>Streptophyta</taxon>
        <taxon>Embryophyta</taxon>
        <taxon>Tracheophyta</taxon>
        <taxon>Spermatophyta</taxon>
        <taxon>Magnoliopsida</taxon>
        <taxon>Magnoliidae</taxon>
        <taxon>Piperales</taxon>
        <taxon>Aristolochiaceae</taxon>
        <taxon>Aristolochia</taxon>
    </lineage>
</organism>
<evidence type="ECO:0000313" key="4">
    <source>
        <dbReference type="EMBL" id="KAG9451009.1"/>
    </source>
</evidence>
<name>A0AAV7EQY5_ARIFI</name>
<evidence type="ECO:0000313" key="5">
    <source>
        <dbReference type="Proteomes" id="UP000825729"/>
    </source>
</evidence>
<accession>A0AAV7EQY5</accession>